<dbReference type="InterPro" id="IPR002060">
    <property type="entry name" value="Squ/phyt_synthse"/>
</dbReference>
<keyword evidence="2" id="KW-0808">Transferase</keyword>
<dbReference type="GO" id="GO:0004311">
    <property type="term" value="F:geranylgeranyl diphosphate synthase activity"/>
    <property type="evidence" value="ECO:0007669"/>
    <property type="project" value="InterPro"/>
</dbReference>
<evidence type="ECO:0000256" key="2">
    <source>
        <dbReference type="ARBA" id="ARBA00022679"/>
    </source>
</evidence>
<dbReference type="PROSITE" id="PS01045">
    <property type="entry name" value="SQUALEN_PHYTOEN_SYN_2"/>
    <property type="match status" value="1"/>
</dbReference>
<name>A0A7G6Y5X5_9MICO</name>
<dbReference type="RefSeq" id="WP_185277061.1">
    <property type="nucleotide sequence ID" value="NZ_CP043641.1"/>
</dbReference>
<dbReference type="SFLD" id="SFLDS00005">
    <property type="entry name" value="Isoprenoid_Synthase_Type_I"/>
    <property type="match status" value="1"/>
</dbReference>
<dbReference type="GO" id="GO:0008299">
    <property type="term" value="P:isoprenoid biosynthetic process"/>
    <property type="evidence" value="ECO:0007669"/>
    <property type="project" value="UniProtKB-ARBA"/>
</dbReference>
<dbReference type="AlphaFoldDB" id="A0A7G6Y5X5"/>
<dbReference type="PANTHER" id="PTHR31480">
    <property type="entry name" value="BIFUNCTIONAL LYCOPENE CYCLASE/PHYTOENE SYNTHASE"/>
    <property type="match status" value="1"/>
</dbReference>
<evidence type="ECO:0000256" key="1">
    <source>
        <dbReference type="ARBA" id="ARBA00004684"/>
    </source>
</evidence>
<dbReference type="InterPro" id="IPR044843">
    <property type="entry name" value="Trans_IPPS_bact-type"/>
</dbReference>
<comment type="pathway">
    <text evidence="1">Carotenoid biosynthesis; phytoene biosynthesis.</text>
</comment>
<dbReference type="SFLD" id="SFLDG01212">
    <property type="entry name" value="Phytoene_synthase_like"/>
    <property type="match status" value="1"/>
</dbReference>
<dbReference type="Proteomes" id="UP000515511">
    <property type="component" value="Chromosome"/>
</dbReference>
<accession>A0A7G6Y5X5</accession>
<dbReference type="UniPathway" id="UPA00799"/>
<feature type="compositionally biased region" description="Low complexity" evidence="3">
    <location>
        <begin position="1"/>
        <end position="13"/>
    </location>
</feature>
<proteinExistence type="predicted"/>
<dbReference type="SUPFAM" id="SSF48576">
    <property type="entry name" value="Terpenoid synthases"/>
    <property type="match status" value="1"/>
</dbReference>
<gene>
    <name evidence="4" type="ORF">F1C12_01175</name>
</gene>
<dbReference type="InterPro" id="IPR008949">
    <property type="entry name" value="Isoprenoid_synthase_dom_sf"/>
</dbReference>
<dbReference type="EMBL" id="CP043641">
    <property type="protein sequence ID" value="QNE33890.1"/>
    <property type="molecule type" value="Genomic_DNA"/>
</dbReference>
<dbReference type="SFLD" id="SFLDG01018">
    <property type="entry name" value="Squalene/Phytoene_Synthase_Lik"/>
    <property type="match status" value="1"/>
</dbReference>
<reference evidence="5" key="1">
    <citation type="submission" date="2019-09" db="EMBL/GenBank/DDBJ databases">
        <title>Antimicrobial potential of Antarctic Bacteria.</title>
        <authorList>
            <person name="Benaud N."/>
            <person name="Edwards R.J."/>
            <person name="Ferrari B.C."/>
        </authorList>
    </citation>
    <scope>NUCLEOTIDE SEQUENCE [LARGE SCALE GENOMIC DNA]</scope>
    <source>
        <strain evidence="5">INR9</strain>
    </source>
</reference>
<evidence type="ECO:0000313" key="4">
    <source>
        <dbReference type="EMBL" id="QNE33890.1"/>
    </source>
</evidence>
<evidence type="ECO:0000313" key="5">
    <source>
        <dbReference type="Proteomes" id="UP000515511"/>
    </source>
</evidence>
<dbReference type="Pfam" id="PF00494">
    <property type="entry name" value="SQS_PSY"/>
    <property type="match status" value="1"/>
</dbReference>
<protein>
    <submittedName>
        <fullName evidence="4">Phytoene/squalene synthase family protein</fullName>
    </submittedName>
</protein>
<dbReference type="KEGG" id="lse:F1C12_01175"/>
<sequence>MTRTEPSASETSPGEPPTPPSDTDLALYGRAAHRSAATIIHEYSTSFGMATRLLSPSVRPRVEDVYALVRVADEIVDGAAAEAGLTSEQIREVLGALEADTEQALRTGYSANVVVHAFARSARSAGFGAELTRPFFASMRRDLDPVDFSADELSAYVYGSAEVVGLMCLAVFLADSPVPDPTRRRLEAGARRLGAAFQKINFLRDLAVDYAELGRSYFPGIDPAHLTERQKLALVVDIDCDLGAAADAIPELPENCRRAIAAAHGLFSELSDRIRATPAQDLLVRRVRVPNPTKLAILLRASTGSLR</sequence>
<organism evidence="4 5">
    <name type="scientific">Leifsonia shinshuensis</name>
    <dbReference type="NCBI Taxonomy" id="150026"/>
    <lineage>
        <taxon>Bacteria</taxon>
        <taxon>Bacillati</taxon>
        <taxon>Actinomycetota</taxon>
        <taxon>Actinomycetes</taxon>
        <taxon>Micrococcales</taxon>
        <taxon>Microbacteriaceae</taxon>
        <taxon>Leifsonia</taxon>
    </lineage>
</organism>
<dbReference type="Gene3D" id="1.10.600.10">
    <property type="entry name" value="Farnesyl Diphosphate Synthase"/>
    <property type="match status" value="1"/>
</dbReference>
<dbReference type="InterPro" id="IPR019845">
    <property type="entry name" value="Squalene/phytoene_synthase_CS"/>
</dbReference>
<evidence type="ECO:0000256" key="3">
    <source>
        <dbReference type="SAM" id="MobiDB-lite"/>
    </source>
</evidence>
<feature type="region of interest" description="Disordered" evidence="3">
    <location>
        <begin position="1"/>
        <end position="23"/>
    </location>
</feature>